<sequence>MTTRTNSEGAGLQSQGVRGYSVGGVEDHKCLRGYMISLLPHCARDPLKLDETIPLSLDDDEAEVIQLRSVSILYSTLHANVCHAQLSDISYCTNTDDGNRLVRRTIYM</sequence>
<keyword evidence="2" id="KW-1185">Reference proteome</keyword>
<evidence type="ECO:0000313" key="2">
    <source>
        <dbReference type="Proteomes" id="UP000284706"/>
    </source>
</evidence>
<protein>
    <submittedName>
        <fullName evidence="1">Uncharacterized protein</fullName>
    </submittedName>
</protein>
<dbReference type="Proteomes" id="UP000284706">
    <property type="component" value="Unassembled WGS sequence"/>
</dbReference>
<evidence type="ECO:0000313" key="1">
    <source>
        <dbReference type="EMBL" id="PPR03822.1"/>
    </source>
</evidence>
<comment type="caution">
    <text evidence="1">The sequence shown here is derived from an EMBL/GenBank/DDBJ whole genome shotgun (WGS) entry which is preliminary data.</text>
</comment>
<reference evidence="1 2" key="1">
    <citation type="journal article" date="2018" name="Evol. Lett.">
        <title>Horizontal gene cluster transfer increased hallucinogenic mushroom diversity.</title>
        <authorList>
            <person name="Reynolds H.T."/>
            <person name="Vijayakumar V."/>
            <person name="Gluck-Thaler E."/>
            <person name="Korotkin H.B."/>
            <person name="Matheny P.B."/>
            <person name="Slot J.C."/>
        </authorList>
    </citation>
    <scope>NUCLEOTIDE SEQUENCE [LARGE SCALE GENOMIC DNA]</scope>
    <source>
        <strain evidence="1 2">SRW20</strain>
    </source>
</reference>
<gene>
    <name evidence="1" type="ORF">CVT26_000998</name>
</gene>
<accession>A0A409YLB7</accession>
<dbReference type="EMBL" id="NHYE01000696">
    <property type="protein sequence ID" value="PPR03822.1"/>
    <property type="molecule type" value="Genomic_DNA"/>
</dbReference>
<name>A0A409YLB7_9AGAR</name>
<dbReference type="InParanoid" id="A0A409YLB7"/>
<dbReference type="AlphaFoldDB" id="A0A409YLB7"/>
<proteinExistence type="predicted"/>
<organism evidence="1 2">
    <name type="scientific">Gymnopilus dilepis</name>
    <dbReference type="NCBI Taxonomy" id="231916"/>
    <lineage>
        <taxon>Eukaryota</taxon>
        <taxon>Fungi</taxon>
        <taxon>Dikarya</taxon>
        <taxon>Basidiomycota</taxon>
        <taxon>Agaricomycotina</taxon>
        <taxon>Agaricomycetes</taxon>
        <taxon>Agaricomycetidae</taxon>
        <taxon>Agaricales</taxon>
        <taxon>Agaricineae</taxon>
        <taxon>Hymenogastraceae</taxon>
        <taxon>Gymnopilus</taxon>
    </lineage>
</organism>